<protein>
    <submittedName>
        <fullName evidence="1">Uncharacterized protein</fullName>
    </submittedName>
</protein>
<reference evidence="1" key="1">
    <citation type="submission" date="2014-11" db="EMBL/GenBank/DDBJ databases">
        <authorList>
            <person name="Amaro Gonzalez C."/>
        </authorList>
    </citation>
    <scope>NUCLEOTIDE SEQUENCE</scope>
</reference>
<reference evidence="1" key="2">
    <citation type="journal article" date="2015" name="Fish Shellfish Immunol.">
        <title>Early steps in the European eel (Anguilla anguilla)-Vibrio vulnificus interaction in the gills: Role of the RtxA13 toxin.</title>
        <authorList>
            <person name="Callol A."/>
            <person name="Pajuelo D."/>
            <person name="Ebbesson L."/>
            <person name="Teles M."/>
            <person name="MacKenzie S."/>
            <person name="Amaro C."/>
        </authorList>
    </citation>
    <scope>NUCLEOTIDE SEQUENCE</scope>
</reference>
<accession>A0A0E9XBJ2</accession>
<sequence>MKSIDEYIMNLFQLAELRLPLNSIKSSILMCCISYFCSV</sequence>
<evidence type="ECO:0000313" key="1">
    <source>
        <dbReference type="EMBL" id="JAI00128.1"/>
    </source>
</evidence>
<proteinExistence type="predicted"/>
<dbReference type="EMBL" id="GBXM01008450">
    <property type="protein sequence ID" value="JAI00128.1"/>
    <property type="molecule type" value="Transcribed_RNA"/>
</dbReference>
<organism evidence="1">
    <name type="scientific">Anguilla anguilla</name>
    <name type="common">European freshwater eel</name>
    <name type="synonym">Muraena anguilla</name>
    <dbReference type="NCBI Taxonomy" id="7936"/>
    <lineage>
        <taxon>Eukaryota</taxon>
        <taxon>Metazoa</taxon>
        <taxon>Chordata</taxon>
        <taxon>Craniata</taxon>
        <taxon>Vertebrata</taxon>
        <taxon>Euteleostomi</taxon>
        <taxon>Actinopterygii</taxon>
        <taxon>Neopterygii</taxon>
        <taxon>Teleostei</taxon>
        <taxon>Anguilliformes</taxon>
        <taxon>Anguillidae</taxon>
        <taxon>Anguilla</taxon>
    </lineage>
</organism>
<dbReference type="AlphaFoldDB" id="A0A0E9XBJ2"/>
<name>A0A0E9XBJ2_ANGAN</name>